<dbReference type="Proteomes" id="UP000622797">
    <property type="component" value="Unassembled WGS sequence"/>
</dbReference>
<organism evidence="3 4">
    <name type="scientific">Fusarium sarcochroum</name>
    <dbReference type="NCBI Taxonomy" id="1208366"/>
    <lineage>
        <taxon>Eukaryota</taxon>
        <taxon>Fungi</taxon>
        <taxon>Dikarya</taxon>
        <taxon>Ascomycota</taxon>
        <taxon>Pezizomycotina</taxon>
        <taxon>Sordariomycetes</taxon>
        <taxon>Hypocreomycetidae</taxon>
        <taxon>Hypocreales</taxon>
        <taxon>Nectriaceae</taxon>
        <taxon>Fusarium</taxon>
        <taxon>Fusarium lateritium species complex</taxon>
    </lineage>
</organism>
<evidence type="ECO:0000256" key="1">
    <source>
        <dbReference type="SAM" id="MobiDB-lite"/>
    </source>
</evidence>
<dbReference type="OrthoDB" id="3483554at2759"/>
<evidence type="ECO:0000259" key="2">
    <source>
        <dbReference type="Pfam" id="PF24494"/>
    </source>
</evidence>
<reference evidence="3" key="2">
    <citation type="submission" date="2020-05" db="EMBL/GenBank/DDBJ databases">
        <authorList>
            <person name="Kim H.-S."/>
            <person name="Proctor R.H."/>
            <person name="Brown D.W."/>
        </authorList>
    </citation>
    <scope>NUCLEOTIDE SEQUENCE</scope>
    <source>
        <strain evidence="3">NRRL 20472</strain>
    </source>
</reference>
<dbReference type="InterPro" id="IPR056009">
    <property type="entry name" value="DUF7587"/>
</dbReference>
<protein>
    <recommendedName>
        <fullName evidence="2">DUF7587 domain-containing protein</fullName>
    </recommendedName>
</protein>
<reference evidence="3" key="1">
    <citation type="journal article" date="2020" name="BMC Genomics">
        <title>Correction to: Identification and distribution of gene clusters required for synthesis of sphingolipid metabolism inhibitors in diverse species of the filamentous fungus Fusarium.</title>
        <authorList>
            <person name="Kim H.S."/>
            <person name="Lohmar J.M."/>
            <person name="Busman M."/>
            <person name="Brown D.W."/>
            <person name="Naumann T.A."/>
            <person name="Divon H.H."/>
            <person name="Lysoe E."/>
            <person name="Uhlig S."/>
            <person name="Proctor R.H."/>
        </authorList>
    </citation>
    <scope>NUCLEOTIDE SEQUENCE</scope>
    <source>
        <strain evidence="3">NRRL 20472</strain>
    </source>
</reference>
<feature type="region of interest" description="Disordered" evidence="1">
    <location>
        <begin position="229"/>
        <end position="273"/>
    </location>
</feature>
<feature type="compositionally biased region" description="Low complexity" evidence="1">
    <location>
        <begin position="238"/>
        <end position="250"/>
    </location>
</feature>
<dbReference type="Pfam" id="PF24494">
    <property type="entry name" value="DUF7587"/>
    <property type="match status" value="1"/>
</dbReference>
<evidence type="ECO:0000313" key="4">
    <source>
        <dbReference type="Proteomes" id="UP000622797"/>
    </source>
</evidence>
<sequence length="273" mass="31133">MTFYRTSSTVSARLNTSPDTDDIFAKSNRDWSPLIQALCGENVDVPLLRTWDDYSGSQPDEISGAMYARALKLPLNTFEARKSSLQIHIDHKNWKPTPYISFTSSPAALRDLANYRKHRPYRDSQTITVIDPAVRLQAGWPIICFGDEMRHYGTEDPYGMADEELRSHYLCLWRVLESEIVGHWNWDDLSSNPNWYRDTILPAFREFREQKLVIADDDQVDVLSSAINSLGLDDDTPSSESPSSSSGYGSSDEEKSGVLEERELIERTSREKL</sequence>
<proteinExistence type="predicted"/>
<comment type="caution">
    <text evidence="3">The sequence shown here is derived from an EMBL/GenBank/DDBJ whole genome shotgun (WGS) entry which is preliminary data.</text>
</comment>
<gene>
    <name evidence="3" type="ORF">FSARC_6189</name>
</gene>
<name>A0A8H4X8P2_9HYPO</name>
<dbReference type="AlphaFoldDB" id="A0A8H4X8P2"/>
<keyword evidence="4" id="KW-1185">Reference proteome</keyword>
<feature type="compositionally biased region" description="Basic and acidic residues" evidence="1">
    <location>
        <begin position="252"/>
        <end position="273"/>
    </location>
</feature>
<dbReference type="EMBL" id="JABEXW010000308">
    <property type="protein sequence ID" value="KAF4966063.1"/>
    <property type="molecule type" value="Genomic_DNA"/>
</dbReference>
<accession>A0A8H4X8P2</accession>
<evidence type="ECO:0000313" key="3">
    <source>
        <dbReference type="EMBL" id="KAF4966063.1"/>
    </source>
</evidence>
<feature type="domain" description="DUF7587" evidence="2">
    <location>
        <begin position="49"/>
        <end position="189"/>
    </location>
</feature>